<dbReference type="EMBL" id="RBAH01000008">
    <property type="protein sequence ID" value="RKN84505.1"/>
    <property type="molecule type" value="Genomic_DNA"/>
</dbReference>
<dbReference type="OrthoDB" id="9782846at2"/>
<evidence type="ECO:0000313" key="2">
    <source>
        <dbReference type="Proteomes" id="UP000282311"/>
    </source>
</evidence>
<dbReference type="InterPro" id="IPR006059">
    <property type="entry name" value="SBP"/>
</dbReference>
<proteinExistence type="predicted"/>
<comment type="caution">
    <text evidence="1">The sequence shown here is derived from an EMBL/GenBank/DDBJ whole genome shotgun (WGS) entry which is preliminary data.</text>
</comment>
<dbReference type="Pfam" id="PF01547">
    <property type="entry name" value="SBP_bac_1"/>
    <property type="match status" value="1"/>
</dbReference>
<evidence type="ECO:0000313" key="1">
    <source>
        <dbReference type="EMBL" id="RKN84505.1"/>
    </source>
</evidence>
<dbReference type="Proteomes" id="UP000282311">
    <property type="component" value="Unassembled WGS sequence"/>
</dbReference>
<dbReference type="Gene3D" id="3.40.190.10">
    <property type="entry name" value="Periplasmic binding protein-like II"/>
    <property type="match status" value="1"/>
</dbReference>
<dbReference type="InterPro" id="IPR050490">
    <property type="entry name" value="Bact_solute-bd_prot1"/>
</dbReference>
<dbReference type="RefSeq" id="WP_120747761.1">
    <property type="nucleotide sequence ID" value="NZ_RBAH01000008.1"/>
</dbReference>
<name>A0A3B0CER6_9BACL</name>
<accession>A0A3B0CER6</accession>
<reference evidence="1 2" key="1">
    <citation type="journal article" date="2007" name="Int. J. Syst. Evol. Microbiol.">
        <title>Paenibacillus ginsengarvi sp. nov., isolated from soil from ginseng cultivation.</title>
        <authorList>
            <person name="Yoon M.H."/>
            <person name="Ten L.N."/>
            <person name="Im W.T."/>
        </authorList>
    </citation>
    <scope>NUCLEOTIDE SEQUENCE [LARGE SCALE GENOMIC DNA]</scope>
    <source>
        <strain evidence="1 2">KCTC 13059</strain>
    </source>
</reference>
<gene>
    <name evidence="1" type="ORF">D7M11_13590</name>
</gene>
<sequence>MVNKRTTIGLADSRATKSENRHKGVLLAKFAKNAAVFGLLAAIASACSGANTGGNTTVGPADSGKAPEVKKKDPVDLVFYQTSSGWTEAMFMEQYGDAIKAKFPHMNIKFIPSAKLTDLLASGTTIDVLFSSVGHIHGFLLANNMQYDMTELIKKNNYDLSKIEPSTVDLMKKIANGGMYGLPVTNTVSVLSYNKDLFDKFGVSYPKDGMTWDDTYELAKRMTRNEGGVQYRGFVASVEHIAQTNQFSAGYVDPKTDKALFGTNANWKKIAENLIRFYKIPGNEVDSKTGVLLAQVDAFRKDLTVAMMAHLAIPDKNDALKNWDMVKLPEFKELPGVGSQPYPTYFDITSMSKHKDDAFEAIAFLTSDEFQMKLAKRGDVPVSKSQAVRNAFGSEVEYLKGKNIKARLPEKLAEPMAMTTYDAQAKPRWVNNMNQLITGTGNDDVNTLLRKATEETDKDIETIKASKK</sequence>
<protein>
    <submittedName>
        <fullName evidence="1">Extracellular solute-binding protein</fullName>
    </submittedName>
</protein>
<dbReference type="PANTHER" id="PTHR43649:SF12">
    <property type="entry name" value="DIACETYLCHITOBIOSE BINDING PROTEIN DASA"/>
    <property type="match status" value="1"/>
</dbReference>
<keyword evidence="2" id="KW-1185">Reference proteome</keyword>
<dbReference type="AlphaFoldDB" id="A0A3B0CER6"/>
<dbReference type="PANTHER" id="PTHR43649">
    <property type="entry name" value="ARABINOSE-BINDING PROTEIN-RELATED"/>
    <property type="match status" value="1"/>
</dbReference>
<organism evidence="1 2">
    <name type="scientific">Paenibacillus ginsengarvi</name>
    <dbReference type="NCBI Taxonomy" id="400777"/>
    <lineage>
        <taxon>Bacteria</taxon>
        <taxon>Bacillati</taxon>
        <taxon>Bacillota</taxon>
        <taxon>Bacilli</taxon>
        <taxon>Bacillales</taxon>
        <taxon>Paenibacillaceae</taxon>
        <taxon>Paenibacillus</taxon>
    </lineage>
</organism>
<dbReference type="SUPFAM" id="SSF53850">
    <property type="entry name" value="Periplasmic binding protein-like II"/>
    <property type="match status" value="1"/>
</dbReference>